<comment type="similarity">
    <text evidence="1">Belongs to the cytochrome P450 family.</text>
</comment>
<dbReference type="PANTHER" id="PTHR46696">
    <property type="entry name" value="P450, PUTATIVE (EUROFUNG)-RELATED"/>
    <property type="match status" value="1"/>
</dbReference>
<dbReference type="PANTHER" id="PTHR46696:SF6">
    <property type="entry name" value="P450, PUTATIVE (EUROFUNG)-RELATED"/>
    <property type="match status" value="1"/>
</dbReference>
<organism evidence="2 3">
    <name type="scientific">Hydrogenophaga pseudoflava</name>
    <name type="common">Pseudomonas carboxydoflava</name>
    <dbReference type="NCBI Taxonomy" id="47421"/>
    <lineage>
        <taxon>Bacteria</taxon>
        <taxon>Pseudomonadati</taxon>
        <taxon>Pseudomonadota</taxon>
        <taxon>Betaproteobacteria</taxon>
        <taxon>Burkholderiales</taxon>
        <taxon>Comamonadaceae</taxon>
        <taxon>Hydrogenophaga</taxon>
    </lineage>
</organism>
<protein>
    <submittedName>
        <fullName evidence="2">Linalool 8-monooxygenase</fullName>
    </submittedName>
</protein>
<evidence type="ECO:0000313" key="2">
    <source>
        <dbReference type="EMBL" id="QBM27786.1"/>
    </source>
</evidence>
<dbReference type="GO" id="GO:0004497">
    <property type="term" value="F:monooxygenase activity"/>
    <property type="evidence" value="ECO:0007669"/>
    <property type="project" value="UniProtKB-KW"/>
</dbReference>
<dbReference type="SUPFAM" id="SSF48264">
    <property type="entry name" value="Cytochrome P450"/>
    <property type="match status" value="1"/>
</dbReference>
<dbReference type="EMBL" id="CP037867">
    <property type="protein sequence ID" value="QBM27786.1"/>
    <property type="molecule type" value="Genomic_DNA"/>
</dbReference>
<evidence type="ECO:0000256" key="1">
    <source>
        <dbReference type="ARBA" id="ARBA00010617"/>
    </source>
</evidence>
<dbReference type="GO" id="GO:0016705">
    <property type="term" value="F:oxidoreductase activity, acting on paired donors, with incorporation or reduction of molecular oxygen"/>
    <property type="evidence" value="ECO:0007669"/>
    <property type="project" value="InterPro"/>
</dbReference>
<dbReference type="RefSeq" id="WP_133156364.1">
    <property type="nucleotide sequence ID" value="NZ_CP037867.1"/>
</dbReference>
<dbReference type="Gene3D" id="1.10.630.10">
    <property type="entry name" value="Cytochrome P450"/>
    <property type="match status" value="1"/>
</dbReference>
<sequence length="388" mass="42129">MNRRVDDPQAAIPAWEPLSPEVLADQLGTYDRQRIACALARSPRGVTLFRHADVVAAAHDPQTFSSAVSARRAVPNGMDPPEHAPWRALVDSFFAPAQIAALEPRVRAIADALVAALPRGTVVDAVAEIGRPFAVRAQTAWLGWQGIEDELLAWMAENHAATRSGDTARSAAVAAAFDEIIRRQLRRRRTPDQATSDDPTTALLTATLDGQPLSEADIVSILRNWTAGDLASMAAALGVVAWFLATHQDVQQALRDRPQDLALAIDEMLRIDDPFLVNRRVTTHAVRIGEHELAAGDRVYLNWTSANRDEAVFGDPGAYRPEQNAPHNLVYGTGIHACPGRPLATMELVVAVEALLKATALIDPAPGASPERETYPLGGWRRVPVRLR</sequence>
<dbReference type="KEGG" id="hpse:HPF_08820"/>
<dbReference type="Proteomes" id="UP000293912">
    <property type="component" value="Chromosome"/>
</dbReference>
<proteinExistence type="inferred from homology"/>
<keyword evidence="2" id="KW-0503">Monooxygenase</keyword>
<accession>A0A4P6WZS0</accession>
<dbReference type="InterPro" id="IPR036396">
    <property type="entry name" value="Cyt_P450_sf"/>
</dbReference>
<dbReference type="GO" id="GO:0005506">
    <property type="term" value="F:iron ion binding"/>
    <property type="evidence" value="ECO:0007669"/>
    <property type="project" value="InterPro"/>
</dbReference>
<keyword evidence="2" id="KW-0560">Oxidoreductase</keyword>
<dbReference type="GO" id="GO:0020037">
    <property type="term" value="F:heme binding"/>
    <property type="evidence" value="ECO:0007669"/>
    <property type="project" value="InterPro"/>
</dbReference>
<dbReference type="InterPro" id="IPR001128">
    <property type="entry name" value="Cyt_P450"/>
</dbReference>
<evidence type="ECO:0000313" key="3">
    <source>
        <dbReference type="Proteomes" id="UP000293912"/>
    </source>
</evidence>
<keyword evidence="3" id="KW-1185">Reference proteome</keyword>
<dbReference type="Pfam" id="PF00067">
    <property type="entry name" value="p450"/>
    <property type="match status" value="1"/>
</dbReference>
<reference evidence="2 3" key="1">
    <citation type="submission" date="2019-03" db="EMBL/GenBank/DDBJ databases">
        <authorList>
            <person name="Sebastian G."/>
            <person name="Baumann P."/>
            <person name="Ruckert C."/>
            <person name="Kalinowski J."/>
            <person name="Nebel B."/>
            <person name="Takors R."/>
            <person name="Blombach B."/>
        </authorList>
    </citation>
    <scope>NUCLEOTIDE SEQUENCE [LARGE SCALE GENOMIC DNA]</scope>
    <source>
        <strain evidence="2 3">DSM 1084</strain>
    </source>
</reference>
<dbReference type="AlphaFoldDB" id="A0A4P6WZS0"/>
<name>A0A4P6WZS0_HYDPS</name>
<gene>
    <name evidence="2" type="primary">linC3</name>
    <name evidence="2" type="ORF">HPF_08820</name>
</gene>